<evidence type="ECO:0000256" key="5">
    <source>
        <dbReference type="ARBA" id="ARBA00022692"/>
    </source>
</evidence>
<reference evidence="12 13" key="1">
    <citation type="submission" date="2013-10" db="EMBL/GenBank/DDBJ databases">
        <authorList>
            <consortium name="International Citrus Genome Consortium"/>
            <person name="Jenkins J."/>
            <person name="Schmutz J."/>
            <person name="Prochnik S."/>
            <person name="Rokhsar D."/>
            <person name="Gmitter F."/>
            <person name="Ollitrault P."/>
            <person name="Machado M."/>
            <person name="Talon M."/>
            <person name="Wincker P."/>
            <person name="Jaillon O."/>
            <person name="Morgante M."/>
        </authorList>
    </citation>
    <scope>NUCLEOTIDE SEQUENCE</scope>
    <source>
        <strain evidence="13">cv. Clemenules</strain>
    </source>
</reference>
<dbReference type="PRINTS" id="PR00463">
    <property type="entry name" value="EP450I"/>
</dbReference>
<evidence type="ECO:0000256" key="11">
    <source>
        <dbReference type="ARBA" id="ARBA00023136"/>
    </source>
</evidence>
<keyword evidence="7" id="KW-1133">Transmembrane helix</keyword>
<evidence type="ECO:0000256" key="10">
    <source>
        <dbReference type="ARBA" id="ARBA00023033"/>
    </source>
</evidence>
<accession>V4SPJ9</accession>
<dbReference type="OMA" id="ERHENAN"/>
<evidence type="ECO:0000313" key="13">
    <source>
        <dbReference type="Proteomes" id="UP000030687"/>
    </source>
</evidence>
<organism evidence="12 13">
    <name type="scientific">Citrus clementina</name>
    <name type="common">Clementine</name>
    <name type="synonym">Citrus deliciosa x Citrus sinensis</name>
    <dbReference type="NCBI Taxonomy" id="85681"/>
    <lineage>
        <taxon>Eukaryota</taxon>
        <taxon>Viridiplantae</taxon>
        <taxon>Streptophyta</taxon>
        <taxon>Embryophyta</taxon>
        <taxon>Tracheophyta</taxon>
        <taxon>Spermatophyta</taxon>
        <taxon>Magnoliopsida</taxon>
        <taxon>eudicotyledons</taxon>
        <taxon>Gunneridae</taxon>
        <taxon>Pentapetalae</taxon>
        <taxon>rosids</taxon>
        <taxon>malvids</taxon>
        <taxon>Sapindales</taxon>
        <taxon>Rutaceae</taxon>
        <taxon>Aurantioideae</taxon>
        <taxon>Citrus</taxon>
    </lineage>
</organism>
<keyword evidence="5" id="KW-0812">Transmembrane</keyword>
<keyword evidence="8" id="KW-0560">Oxidoreductase</keyword>
<evidence type="ECO:0000256" key="8">
    <source>
        <dbReference type="ARBA" id="ARBA00023002"/>
    </source>
</evidence>
<dbReference type="GO" id="GO:0005506">
    <property type="term" value="F:iron ion binding"/>
    <property type="evidence" value="ECO:0007669"/>
    <property type="project" value="InterPro"/>
</dbReference>
<dbReference type="AlphaFoldDB" id="V4SPJ9"/>
<dbReference type="Pfam" id="PF00067">
    <property type="entry name" value="p450"/>
    <property type="match status" value="1"/>
</dbReference>
<dbReference type="PANTHER" id="PTHR47947">
    <property type="entry name" value="CYTOCHROME P450 82C3-RELATED"/>
    <property type="match status" value="1"/>
</dbReference>
<dbReference type="InterPro" id="IPR001128">
    <property type="entry name" value="Cyt_P450"/>
</dbReference>
<dbReference type="GO" id="GO:0020037">
    <property type="term" value="F:heme binding"/>
    <property type="evidence" value="ECO:0007669"/>
    <property type="project" value="InterPro"/>
</dbReference>
<name>V4SPJ9_CITCL</name>
<evidence type="ECO:0000256" key="2">
    <source>
        <dbReference type="ARBA" id="ARBA00004370"/>
    </source>
</evidence>
<dbReference type="Proteomes" id="UP000030687">
    <property type="component" value="Unassembled WGS sequence"/>
</dbReference>
<dbReference type="Gramene" id="ESR39041">
    <property type="protein sequence ID" value="ESR39041"/>
    <property type="gene ID" value="CICLE_v10027234mg"/>
</dbReference>
<comment type="subcellular location">
    <subcellularLocation>
        <location evidence="2">Membrane</location>
    </subcellularLocation>
</comment>
<comment type="similarity">
    <text evidence="3">Belongs to the cytochrome P450 family.</text>
</comment>
<dbReference type="Gene3D" id="1.10.630.10">
    <property type="entry name" value="Cytochrome P450"/>
    <property type="match status" value="1"/>
</dbReference>
<evidence type="ECO:0000256" key="6">
    <source>
        <dbReference type="ARBA" id="ARBA00022723"/>
    </source>
</evidence>
<evidence type="ECO:0000313" key="12">
    <source>
        <dbReference type="EMBL" id="ESR39041.1"/>
    </source>
</evidence>
<dbReference type="EMBL" id="KI536925">
    <property type="protein sequence ID" value="ESR39041.1"/>
    <property type="molecule type" value="Genomic_DNA"/>
</dbReference>
<evidence type="ECO:0000256" key="3">
    <source>
        <dbReference type="ARBA" id="ARBA00010617"/>
    </source>
</evidence>
<sequence>VLLVGGTDTSAVTLECAMSNLLNHPDILKKARAELDTRIGHQHLIDESDLPKLPYLQSIISETLRLYPAAPLLLPHMSSDVCPIGDFSMPRDTMLLVNAWAIHRDRTLWDDPLTFKPERFQNGESEARKYGKKSLALGSLIQCFEWEKVGDEEIDMTEAIGLTQSKAVPLEAMCKPRPITKDILSKITSKRKEKC</sequence>
<keyword evidence="13" id="KW-1185">Reference proteome</keyword>
<dbReference type="PANTHER" id="PTHR47947:SF26">
    <property type="entry name" value="CYTOCHROME P450"/>
    <property type="match status" value="1"/>
</dbReference>
<protein>
    <recommendedName>
        <fullName evidence="14">Cytochrome P450</fullName>
    </recommendedName>
</protein>
<gene>
    <name evidence="12" type="ORF">CICLE_v10027234mg</name>
</gene>
<dbReference type="GO" id="GO:0016020">
    <property type="term" value="C:membrane"/>
    <property type="evidence" value="ECO:0007669"/>
    <property type="project" value="UniProtKB-SubCell"/>
</dbReference>
<keyword evidence="11" id="KW-0472">Membrane</keyword>
<evidence type="ECO:0000256" key="1">
    <source>
        <dbReference type="ARBA" id="ARBA00001971"/>
    </source>
</evidence>
<evidence type="ECO:0000256" key="7">
    <source>
        <dbReference type="ARBA" id="ARBA00022989"/>
    </source>
</evidence>
<dbReference type="InParanoid" id="V4SPJ9"/>
<evidence type="ECO:0000256" key="4">
    <source>
        <dbReference type="ARBA" id="ARBA00022617"/>
    </source>
</evidence>
<dbReference type="KEGG" id="cic:CICLE_v10027234mg"/>
<dbReference type="GO" id="GO:0004497">
    <property type="term" value="F:monooxygenase activity"/>
    <property type="evidence" value="ECO:0007669"/>
    <property type="project" value="UniProtKB-KW"/>
</dbReference>
<keyword evidence="9" id="KW-0408">Iron</keyword>
<keyword evidence="10" id="KW-0503">Monooxygenase</keyword>
<dbReference type="InterPro" id="IPR036396">
    <property type="entry name" value="Cyt_P450_sf"/>
</dbReference>
<evidence type="ECO:0008006" key="14">
    <source>
        <dbReference type="Google" id="ProtNLM"/>
    </source>
</evidence>
<feature type="non-terminal residue" evidence="12">
    <location>
        <position position="1"/>
    </location>
</feature>
<dbReference type="InterPro" id="IPR002401">
    <property type="entry name" value="Cyt_P450_E_grp-I"/>
</dbReference>
<dbReference type="InterPro" id="IPR050651">
    <property type="entry name" value="Plant_Cytochrome_P450_Monoox"/>
</dbReference>
<dbReference type="SUPFAM" id="SSF48264">
    <property type="entry name" value="Cytochrome P450"/>
    <property type="match status" value="1"/>
</dbReference>
<dbReference type="eggNOG" id="KOG0156">
    <property type="taxonomic scope" value="Eukaryota"/>
</dbReference>
<comment type="cofactor">
    <cofactor evidence="1">
        <name>heme</name>
        <dbReference type="ChEBI" id="CHEBI:30413"/>
    </cofactor>
</comment>
<dbReference type="GO" id="GO:0016705">
    <property type="term" value="F:oxidoreductase activity, acting on paired donors, with incorporation or reduction of molecular oxygen"/>
    <property type="evidence" value="ECO:0007669"/>
    <property type="project" value="InterPro"/>
</dbReference>
<proteinExistence type="inferred from homology"/>
<dbReference type="STRING" id="85681.V4SPJ9"/>
<keyword evidence="4" id="KW-0349">Heme</keyword>
<keyword evidence="6" id="KW-0479">Metal-binding</keyword>
<evidence type="ECO:0000256" key="9">
    <source>
        <dbReference type="ARBA" id="ARBA00023004"/>
    </source>
</evidence>